<dbReference type="GO" id="GO:0043565">
    <property type="term" value="F:sequence-specific DNA binding"/>
    <property type="evidence" value="ECO:0007669"/>
    <property type="project" value="InterPro"/>
</dbReference>
<evidence type="ECO:0000313" key="4">
    <source>
        <dbReference type="RefSeq" id="XP_048269564.1"/>
    </source>
</evidence>
<evidence type="ECO:0000256" key="1">
    <source>
        <dbReference type="SAM" id="MobiDB-lite"/>
    </source>
</evidence>
<feature type="compositionally biased region" description="Low complexity" evidence="1">
    <location>
        <begin position="228"/>
        <end position="240"/>
    </location>
</feature>
<dbReference type="InterPro" id="IPR003118">
    <property type="entry name" value="Pointed_dom"/>
</dbReference>
<dbReference type="InterPro" id="IPR013761">
    <property type="entry name" value="SAM/pointed_sf"/>
</dbReference>
<dbReference type="SUPFAM" id="SSF47769">
    <property type="entry name" value="SAM/Pointed domain"/>
    <property type="match status" value="1"/>
</dbReference>
<dbReference type="Gene3D" id="1.10.150.50">
    <property type="entry name" value="Transcription Factor, Ets-1"/>
    <property type="match status" value="1"/>
</dbReference>
<organism evidence="3 4">
    <name type="scientific">Bombus terrestris</name>
    <name type="common">Buff-tailed bumblebee</name>
    <name type="synonym">Apis terrestris</name>
    <dbReference type="NCBI Taxonomy" id="30195"/>
    <lineage>
        <taxon>Eukaryota</taxon>
        <taxon>Metazoa</taxon>
        <taxon>Ecdysozoa</taxon>
        <taxon>Arthropoda</taxon>
        <taxon>Hexapoda</taxon>
        <taxon>Insecta</taxon>
        <taxon>Pterygota</taxon>
        <taxon>Neoptera</taxon>
        <taxon>Endopterygota</taxon>
        <taxon>Hymenoptera</taxon>
        <taxon>Apocrita</taxon>
        <taxon>Aculeata</taxon>
        <taxon>Apoidea</taxon>
        <taxon>Anthophila</taxon>
        <taxon>Apidae</taxon>
        <taxon>Bombus</taxon>
        <taxon>Bombus</taxon>
    </lineage>
</organism>
<dbReference type="CTD" id="33392"/>
<reference evidence="4" key="1">
    <citation type="submission" date="2025-08" db="UniProtKB">
        <authorList>
            <consortium name="RefSeq"/>
        </authorList>
    </citation>
    <scope>IDENTIFICATION</scope>
</reference>
<name>A0A9C6W649_BOMTE</name>
<dbReference type="SMART" id="SM00251">
    <property type="entry name" value="SAM_PNT"/>
    <property type="match status" value="1"/>
</dbReference>
<feature type="region of interest" description="Disordered" evidence="1">
    <location>
        <begin position="150"/>
        <end position="178"/>
    </location>
</feature>
<dbReference type="PROSITE" id="PS51433">
    <property type="entry name" value="PNT"/>
    <property type="match status" value="1"/>
</dbReference>
<evidence type="ECO:0000259" key="2">
    <source>
        <dbReference type="PROSITE" id="PS51433"/>
    </source>
</evidence>
<dbReference type="FunFam" id="1.10.150.50:FF:000061">
    <property type="entry name" value="Ets DNA-binding protein pokkuri"/>
    <property type="match status" value="1"/>
</dbReference>
<gene>
    <name evidence="4" type="primary">LOC100651145</name>
</gene>
<proteinExistence type="predicted"/>
<feature type="compositionally biased region" description="Polar residues" evidence="1">
    <location>
        <begin position="194"/>
        <end position="220"/>
    </location>
</feature>
<accession>A0A9C6W649</accession>
<keyword evidence="3" id="KW-1185">Reference proteome</keyword>
<feature type="region of interest" description="Disordered" evidence="1">
    <location>
        <begin position="194"/>
        <end position="240"/>
    </location>
</feature>
<dbReference type="Proteomes" id="UP000835206">
    <property type="component" value="Chromosome 17"/>
</dbReference>
<dbReference type="AlphaFoldDB" id="A0A9C6W649"/>
<dbReference type="CDD" id="cd08535">
    <property type="entry name" value="SAM_PNT-Tel_Yan"/>
    <property type="match status" value="1"/>
</dbReference>
<evidence type="ECO:0000313" key="3">
    <source>
        <dbReference type="Proteomes" id="UP000835206"/>
    </source>
</evidence>
<sequence>MKLLPSIQLPQLPPVSAGGGMTGMDSRLPPGISLPFSPTELLWRYGPAMNFPPTHPPPSPFLDFKTHLPASLASDPRLWSREDVATFLRWAEREFDLPQFDMDMFQMNGKALCLLTKADLGERCPGAGDVLHNVLSMLARDFSQLQRCLPSSPVTPTRPSAYPLSPHSHPPTPTWTENPYTANLASLMSANSVTLSPAPSVDSQAGSPGHTEGTQSQVYKSDSDEDNQQAATGSPPATPTALAAQRLSEVCVKDQPSPTLTQPMMPLTPGAFRTNPASAAREFFPSDSPEPNTIDRSSCSYKRIPRHFLRPPTIPRDMSTMKWYAAFQRFRQTACIFQFSTLVLPCPDSKCRVVNPTHCTARSLLAKRAKKERSSYVCPQTLPLLLHSNGERDTCSRTCILRGSCLHRVYRLTANACSSTIVCQFGRLRIFREERESIVYKHGSDNFLHRNRHRLVDMYISKIIEATAR</sequence>
<protein>
    <submittedName>
        <fullName evidence="4">Uncharacterized protein LOC100651145 isoform X2</fullName>
    </submittedName>
</protein>
<dbReference type="Pfam" id="PF02198">
    <property type="entry name" value="SAM_PNT"/>
    <property type="match status" value="1"/>
</dbReference>
<dbReference type="GeneID" id="100651145"/>
<feature type="domain" description="PNT" evidence="2">
    <location>
        <begin position="58"/>
        <end position="142"/>
    </location>
</feature>
<dbReference type="RefSeq" id="XP_048269564.1">
    <property type="nucleotide sequence ID" value="XM_048413607.1"/>
</dbReference>